<dbReference type="STRING" id="105984.A0A427XGB5"/>
<protein>
    <recommendedName>
        <fullName evidence="4">Ribosome production factor 2 homolog</fullName>
    </recommendedName>
    <alternativeName>
        <fullName evidence="4">Ribosome biogenesis protein RPF2 homolog</fullName>
    </alternativeName>
</protein>
<keyword evidence="3 4" id="KW-0539">Nucleus</keyword>
<dbReference type="GO" id="GO:0000027">
    <property type="term" value="P:ribosomal large subunit assembly"/>
    <property type="evidence" value="ECO:0007669"/>
    <property type="project" value="InterPro"/>
</dbReference>
<evidence type="ECO:0000313" key="7">
    <source>
        <dbReference type="EMBL" id="RSH77754.1"/>
    </source>
</evidence>
<evidence type="ECO:0000259" key="6">
    <source>
        <dbReference type="PROSITE" id="PS50833"/>
    </source>
</evidence>
<proteinExistence type="inferred from homology"/>
<evidence type="ECO:0000313" key="8">
    <source>
        <dbReference type="Proteomes" id="UP000279236"/>
    </source>
</evidence>
<comment type="subcellular location">
    <subcellularLocation>
        <location evidence="1 4">Nucleus</location>
        <location evidence="1 4">Nucleolus</location>
    </subcellularLocation>
</comment>
<evidence type="ECO:0000256" key="3">
    <source>
        <dbReference type="ARBA" id="ARBA00023242"/>
    </source>
</evidence>
<accession>A0A427XGB5</accession>
<feature type="region of interest" description="Disordered" evidence="5">
    <location>
        <begin position="276"/>
        <end position="361"/>
    </location>
</feature>
<dbReference type="InterPro" id="IPR039770">
    <property type="entry name" value="Rpf2"/>
</dbReference>
<organism evidence="7 8">
    <name type="scientific">Apiotrichum porosum</name>
    <dbReference type="NCBI Taxonomy" id="105984"/>
    <lineage>
        <taxon>Eukaryota</taxon>
        <taxon>Fungi</taxon>
        <taxon>Dikarya</taxon>
        <taxon>Basidiomycota</taxon>
        <taxon>Agaricomycotina</taxon>
        <taxon>Tremellomycetes</taxon>
        <taxon>Trichosporonales</taxon>
        <taxon>Trichosporonaceae</taxon>
        <taxon>Apiotrichum</taxon>
    </lineage>
</organism>
<dbReference type="Pfam" id="PF04427">
    <property type="entry name" value="Brix"/>
    <property type="match status" value="1"/>
</dbReference>
<dbReference type="GO" id="GO:0000463">
    <property type="term" value="P:maturation of LSU-rRNA from tricistronic rRNA transcript (SSU-rRNA, 5.8S rRNA, LSU-rRNA)"/>
    <property type="evidence" value="ECO:0007669"/>
    <property type="project" value="TreeGrafter"/>
</dbReference>
<dbReference type="PANTHER" id="PTHR12728">
    <property type="entry name" value="BRIX DOMAIN CONTAINING PROTEIN"/>
    <property type="match status" value="1"/>
</dbReference>
<dbReference type="PANTHER" id="PTHR12728:SF0">
    <property type="entry name" value="RIBOSOME PRODUCTION FACTOR 2 HOMOLOG"/>
    <property type="match status" value="1"/>
</dbReference>
<comment type="similarity">
    <text evidence="2 4">Belongs to the RPF2 family.</text>
</comment>
<keyword evidence="8" id="KW-1185">Reference proteome</keyword>
<dbReference type="GO" id="GO:0005730">
    <property type="term" value="C:nucleolus"/>
    <property type="evidence" value="ECO:0007669"/>
    <property type="project" value="UniProtKB-SubCell"/>
</dbReference>
<feature type="domain" description="Brix" evidence="6">
    <location>
        <begin position="62"/>
        <end position="276"/>
    </location>
</feature>
<dbReference type="RefSeq" id="XP_028472901.1">
    <property type="nucleotide sequence ID" value="XM_028618534.1"/>
</dbReference>
<name>A0A427XGB5_9TREE</name>
<dbReference type="GO" id="GO:0019843">
    <property type="term" value="F:rRNA binding"/>
    <property type="evidence" value="ECO:0007669"/>
    <property type="project" value="UniProtKB-UniRule"/>
</dbReference>
<dbReference type="EMBL" id="RSCE01000014">
    <property type="protein sequence ID" value="RSH77754.1"/>
    <property type="molecule type" value="Genomic_DNA"/>
</dbReference>
<evidence type="ECO:0000256" key="5">
    <source>
        <dbReference type="SAM" id="MobiDB-lite"/>
    </source>
</evidence>
<feature type="compositionally biased region" description="Basic residues" evidence="5">
    <location>
        <begin position="326"/>
        <end position="340"/>
    </location>
</feature>
<gene>
    <name evidence="7" type="primary">RPF2</name>
    <name evidence="7" type="ORF">EHS24_002813</name>
</gene>
<dbReference type="Proteomes" id="UP000279236">
    <property type="component" value="Unassembled WGS sequence"/>
</dbReference>
<dbReference type="AlphaFoldDB" id="A0A427XGB5"/>
<dbReference type="InterPro" id="IPR007109">
    <property type="entry name" value="Brix"/>
</dbReference>
<dbReference type="OrthoDB" id="407658at2759"/>
<dbReference type="SMART" id="SM00879">
    <property type="entry name" value="Brix"/>
    <property type="match status" value="1"/>
</dbReference>
<evidence type="ECO:0000256" key="1">
    <source>
        <dbReference type="ARBA" id="ARBA00004604"/>
    </source>
</evidence>
<dbReference type="PROSITE" id="PS50833">
    <property type="entry name" value="BRIX"/>
    <property type="match status" value="1"/>
</dbReference>
<dbReference type="GeneID" id="39587356"/>
<reference evidence="7 8" key="1">
    <citation type="submission" date="2018-11" db="EMBL/GenBank/DDBJ databases">
        <title>Genome sequence of Apiotrichum porosum DSM 27194.</title>
        <authorList>
            <person name="Aliyu H."/>
            <person name="Gorte O."/>
            <person name="Ochsenreither K."/>
        </authorList>
    </citation>
    <scope>NUCLEOTIDE SEQUENCE [LARGE SCALE GENOMIC DNA]</scope>
    <source>
        <strain evidence="7 8">DSM 27194</strain>
    </source>
</reference>
<evidence type="ECO:0000256" key="4">
    <source>
        <dbReference type="RuleBase" id="RU367086"/>
    </source>
</evidence>
<sequence length="361" mass="39891">MATPATSPPSHTVSTISINPLLLNTVNVSPLPLLALLYSKPKNARVKRALDEREPKLVENEKTCIFVSGNKTSERIRDAMKDMNSMKRPYAINFSKKNDIHPFDDASSLEFFSGKNDASLFVTGLHSKKRPHDLVLTRMFDGRVLDQIELGIDSYRSMAEVDTPKASVGTRPLMVFHSDLFDTHPTFTHLKSYLLDFYNGHHETAIPLASVEHVISVTAGPVEGSLEEGAALPKVHVRVYTIKLLASGSKVPRVQLTEMGPSMDLTIRRVAEADSETMKAAMKRPRISQKDLDSGLGKKRKNIETDDMGDKVGRIHVGKQDLSKLQSRKMKSLKIGRKERKAAEADADADAAGNDSGMDED</sequence>
<comment type="caution">
    <text evidence="7">The sequence shown here is derived from an EMBL/GenBank/DDBJ whole genome shotgun (WGS) entry which is preliminary data.</text>
</comment>
<feature type="compositionally biased region" description="Basic and acidic residues" evidence="5">
    <location>
        <begin position="302"/>
        <end position="322"/>
    </location>
</feature>
<evidence type="ECO:0000256" key="2">
    <source>
        <dbReference type="ARBA" id="ARBA00010782"/>
    </source>
</evidence>